<feature type="domain" description="TTF-type" evidence="2">
    <location>
        <begin position="150"/>
        <end position="237"/>
    </location>
</feature>
<protein>
    <recommendedName>
        <fullName evidence="2">TTF-type domain-containing protein</fullName>
    </recommendedName>
</protein>
<accession>A0A2T8KNA7</accession>
<dbReference type="Pfam" id="PF14291">
    <property type="entry name" value="DUF4371"/>
    <property type="match status" value="1"/>
</dbReference>
<proteinExistence type="predicted"/>
<feature type="region of interest" description="Disordered" evidence="1">
    <location>
        <begin position="1"/>
        <end position="53"/>
    </location>
</feature>
<organism evidence="3">
    <name type="scientific">Panicum hallii</name>
    <dbReference type="NCBI Taxonomy" id="206008"/>
    <lineage>
        <taxon>Eukaryota</taxon>
        <taxon>Viridiplantae</taxon>
        <taxon>Streptophyta</taxon>
        <taxon>Embryophyta</taxon>
        <taxon>Tracheophyta</taxon>
        <taxon>Spermatophyta</taxon>
        <taxon>Magnoliopsida</taxon>
        <taxon>Liliopsida</taxon>
        <taxon>Poales</taxon>
        <taxon>Poaceae</taxon>
        <taxon>PACMAD clade</taxon>
        <taxon>Panicoideae</taxon>
        <taxon>Panicodae</taxon>
        <taxon>Paniceae</taxon>
        <taxon>Panicinae</taxon>
        <taxon>Panicum</taxon>
        <taxon>Panicum sect. Panicum</taxon>
    </lineage>
</organism>
<dbReference type="SUPFAM" id="SSF53098">
    <property type="entry name" value="Ribonuclease H-like"/>
    <property type="match status" value="1"/>
</dbReference>
<dbReference type="Proteomes" id="UP000243499">
    <property type="component" value="Chromosome 2"/>
</dbReference>
<dbReference type="InterPro" id="IPR012337">
    <property type="entry name" value="RNaseH-like_sf"/>
</dbReference>
<dbReference type="InterPro" id="IPR006580">
    <property type="entry name" value="Znf_TTF"/>
</dbReference>
<dbReference type="EMBL" id="CM008047">
    <property type="protein sequence ID" value="PVH63624.1"/>
    <property type="molecule type" value="Genomic_DNA"/>
</dbReference>
<evidence type="ECO:0000259" key="2">
    <source>
        <dbReference type="SMART" id="SM00597"/>
    </source>
</evidence>
<dbReference type="SMART" id="SM00597">
    <property type="entry name" value="ZnF_TTF"/>
    <property type="match status" value="1"/>
</dbReference>
<dbReference type="InterPro" id="IPR008906">
    <property type="entry name" value="HATC_C_dom"/>
</dbReference>
<sequence length="709" mass="82023">MSSNRIRKYESGHQKRQKRQRREEFRQSQRGSLGKFVIKGPQVTPSDNQIQETGNHPNIVEIEIESENNSEQVFDNTNDLDSSPAAANIDDATTSNIGDSSFQPDIFDPRYWDSLNSKQIDILAEKGSKRDLLIQKGPKDRFLRRFSARFYTRILSNGEECDRDWLVYSKELDRVYCFSCKVFAKGHRKGQLANDGFNDWTHLSERLKEHETSVDHVINMTTWYELQKKHWRKVLFRIVAIVKFLGKHNLAFHDHNCKLYEDSNGNFLGLIEMLAEFDPVIEEHVRRITNNETQVHYLGPQVQNELIYLLGSAINSKIIKKIKQAKYFSVILDCTPDASHQEQMSLIIRYVDSSSNHVCIEGSFMRFLEKLLDINPRAFYSACGCHSLNLTLCDMAKSCAKAKDFFGIIQRIYMTFAKSTKKWQILKDNLTGLTLKSVSATRWESRIDSVKTIRFQCANIREALLQVSDSDNDPVASSEAKSLANNELGDFKFLVAIVIWYEILYAVNVVSKDLQLKDMLIDVVIEKVQDLISFFKQYRETDQAIASLTRRFEQYQGYEKIFGFLFTSSALRSLDKKSHYLETALKRDGQSDIDANDLFVELSFLQNFIPQENMGPLDILNFLKQHDYFLNATIAYRVLLTIPVTVASAERSFSKLKLLKSYLRSTMTQERLNSLATIAIESEILEKIDYEYIIEDFISKNIHKIMLFK</sequence>
<dbReference type="AlphaFoldDB" id="A0A2T8KNA7"/>
<dbReference type="Gramene" id="PVH63624">
    <property type="protein sequence ID" value="PVH63624"/>
    <property type="gene ID" value="PAHAL_2G072000"/>
</dbReference>
<dbReference type="PANTHER" id="PTHR45749">
    <property type="match status" value="1"/>
</dbReference>
<dbReference type="GO" id="GO:0046983">
    <property type="term" value="F:protein dimerization activity"/>
    <property type="evidence" value="ECO:0007669"/>
    <property type="project" value="InterPro"/>
</dbReference>
<dbReference type="Pfam" id="PF05699">
    <property type="entry name" value="Dimer_Tnp_hAT"/>
    <property type="match status" value="1"/>
</dbReference>
<reference evidence="3" key="1">
    <citation type="submission" date="2018-04" db="EMBL/GenBank/DDBJ databases">
        <title>WGS assembly of Panicum hallii.</title>
        <authorList>
            <person name="Lovell J."/>
            <person name="Jenkins J."/>
            <person name="Lowry D."/>
            <person name="Mamidi S."/>
            <person name="Sreedasyam A."/>
            <person name="Weng X."/>
            <person name="Barry K."/>
            <person name="Bonette J."/>
            <person name="Campitelli B."/>
            <person name="Daum C."/>
            <person name="Gordon S."/>
            <person name="Gould B."/>
            <person name="Lipzen A."/>
            <person name="Macqueen A."/>
            <person name="Palacio-Mejia J."/>
            <person name="Plott C."/>
            <person name="Shakirov E."/>
            <person name="Shu S."/>
            <person name="Yoshinaga Y."/>
            <person name="Zane M."/>
            <person name="Rokhsar D."/>
            <person name="Grimwood J."/>
            <person name="Schmutz J."/>
            <person name="Juenger T."/>
        </authorList>
    </citation>
    <scope>NUCLEOTIDE SEQUENCE [LARGE SCALE GENOMIC DNA]</scope>
    <source>
        <strain evidence="3">FIL2</strain>
    </source>
</reference>
<feature type="compositionally biased region" description="Polar residues" evidence="1">
    <location>
        <begin position="43"/>
        <end position="53"/>
    </location>
</feature>
<dbReference type="InterPro" id="IPR025398">
    <property type="entry name" value="DUF4371"/>
</dbReference>
<gene>
    <name evidence="3" type="ORF">PAHAL_2G072000</name>
</gene>
<evidence type="ECO:0000256" key="1">
    <source>
        <dbReference type="SAM" id="MobiDB-lite"/>
    </source>
</evidence>
<name>A0A2T8KNA7_9POAL</name>
<dbReference type="PANTHER" id="PTHR45749:SF35">
    <property type="entry name" value="AC-LIKE TRANSPOSASE-RELATED"/>
    <property type="match status" value="1"/>
</dbReference>
<evidence type="ECO:0000313" key="3">
    <source>
        <dbReference type="EMBL" id="PVH63624.1"/>
    </source>
</evidence>